<keyword evidence="3" id="KW-0540">Nuclease</keyword>
<dbReference type="NCBIfam" id="TIGR01587">
    <property type="entry name" value="cas3_core"/>
    <property type="match status" value="1"/>
</dbReference>
<dbReference type="GO" id="GO:0016787">
    <property type="term" value="F:hydrolase activity"/>
    <property type="evidence" value="ECO:0007669"/>
    <property type="project" value="UniProtKB-KW"/>
</dbReference>
<comment type="similarity">
    <text evidence="2">In the central section; belongs to the CRISPR-associated helicase Cas3 family.</text>
</comment>
<dbReference type="InterPro" id="IPR050547">
    <property type="entry name" value="DEAD_box_RNA_helicases"/>
</dbReference>
<dbReference type="RefSeq" id="WP_094783633.1">
    <property type="nucleotide sequence ID" value="NZ_BEDT01000001.1"/>
</dbReference>
<evidence type="ECO:0000256" key="2">
    <source>
        <dbReference type="ARBA" id="ARBA00009046"/>
    </source>
</evidence>
<comment type="similarity">
    <text evidence="1">In the N-terminal section; belongs to the CRISPR-associated nuclease Cas3-HD family.</text>
</comment>
<dbReference type="InterPro" id="IPR011545">
    <property type="entry name" value="DEAD/DEAH_box_helicase_dom"/>
</dbReference>
<dbReference type="Gene3D" id="1.10.3210.30">
    <property type="match status" value="1"/>
</dbReference>
<evidence type="ECO:0000256" key="3">
    <source>
        <dbReference type="ARBA" id="ARBA00022722"/>
    </source>
</evidence>
<comment type="caution">
    <text evidence="13">The sequence shown here is derived from an EMBL/GenBank/DDBJ whole genome shotgun (WGS) entry which is preliminary data.</text>
</comment>
<evidence type="ECO:0000256" key="10">
    <source>
        <dbReference type="SAM" id="MobiDB-lite"/>
    </source>
</evidence>
<dbReference type="NCBIfam" id="TIGR01596">
    <property type="entry name" value="cas3_HD"/>
    <property type="match status" value="1"/>
</dbReference>
<dbReference type="GO" id="GO:0051607">
    <property type="term" value="P:defense response to virus"/>
    <property type="evidence" value="ECO:0007669"/>
    <property type="project" value="UniProtKB-KW"/>
</dbReference>
<dbReference type="InterPro" id="IPR041372">
    <property type="entry name" value="Cas3_C"/>
</dbReference>
<feature type="domain" description="HD Cas3-type" evidence="12">
    <location>
        <begin position="13"/>
        <end position="222"/>
    </location>
</feature>
<dbReference type="InterPro" id="IPR006474">
    <property type="entry name" value="Helicase_Cas3_CRISPR-ass_core"/>
</dbReference>
<dbReference type="PROSITE" id="PS51643">
    <property type="entry name" value="HD_CAS3"/>
    <property type="match status" value="1"/>
</dbReference>
<dbReference type="PANTHER" id="PTHR47963">
    <property type="entry name" value="DEAD-BOX ATP-DEPENDENT RNA HELICASE 47, MITOCHONDRIAL"/>
    <property type="match status" value="1"/>
</dbReference>
<evidence type="ECO:0000256" key="8">
    <source>
        <dbReference type="ARBA" id="ARBA00022840"/>
    </source>
</evidence>
<keyword evidence="7" id="KW-0347">Helicase</keyword>
<dbReference type="GO" id="GO:0003724">
    <property type="term" value="F:RNA helicase activity"/>
    <property type="evidence" value="ECO:0007669"/>
    <property type="project" value="TreeGrafter"/>
</dbReference>
<reference evidence="14" key="1">
    <citation type="submission" date="2017-08" db="EMBL/GenBank/DDBJ databases">
        <title>Draft genome sequence of Lactococcus sp. strain Rs-Y01, isolated from the gut of the lower termite Reticulitermes speratus.</title>
        <authorList>
            <person name="Ohkuma M."/>
            <person name="Yuki M."/>
        </authorList>
    </citation>
    <scope>NUCLEOTIDE SEQUENCE [LARGE SCALE GENOMIC DNA]</scope>
    <source>
        <strain evidence="14">Rs-Y01</strain>
    </source>
</reference>
<dbReference type="CDD" id="cd09641">
    <property type="entry name" value="Cas3''_I"/>
    <property type="match status" value="1"/>
</dbReference>
<keyword evidence="5" id="KW-0547">Nucleotide-binding</keyword>
<evidence type="ECO:0000256" key="4">
    <source>
        <dbReference type="ARBA" id="ARBA00022723"/>
    </source>
</evidence>
<dbReference type="Pfam" id="PF18395">
    <property type="entry name" value="Cas3_C"/>
    <property type="match status" value="1"/>
</dbReference>
<gene>
    <name evidence="13" type="ORF">RsY01_124</name>
</gene>
<dbReference type="PROSITE" id="PS51192">
    <property type="entry name" value="HELICASE_ATP_BIND_1"/>
    <property type="match status" value="1"/>
</dbReference>
<evidence type="ECO:0000256" key="1">
    <source>
        <dbReference type="ARBA" id="ARBA00006847"/>
    </source>
</evidence>
<organism evidence="13 14">
    <name type="scientific">Pseudolactococcus reticulitermitis</name>
    <dbReference type="NCBI Taxonomy" id="2025039"/>
    <lineage>
        <taxon>Bacteria</taxon>
        <taxon>Bacillati</taxon>
        <taxon>Bacillota</taxon>
        <taxon>Bacilli</taxon>
        <taxon>Lactobacillales</taxon>
        <taxon>Streptococcaceae</taxon>
        <taxon>Pseudolactococcus</taxon>
    </lineage>
</organism>
<dbReference type="PANTHER" id="PTHR47963:SF9">
    <property type="entry name" value="CRISPR-ASSOCIATED ENDONUCLEASE_HELICASE CAS3"/>
    <property type="match status" value="1"/>
</dbReference>
<evidence type="ECO:0000259" key="11">
    <source>
        <dbReference type="PROSITE" id="PS51192"/>
    </source>
</evidence>
<dbReference type="InterPro" id="IPR006483">
    <property type="entry name" value="CRISPR-assoc_Cas3_HD"/>
</dbReference>
<proteinExistence type="inferred from homology"/>
<evidence type="ECO:0000313" key="14">
    <source>
        <dbReference type="Proteomes" id="UP000218689"/>
    </source>
</evidence>
<keyword evidence="8" id="KW-0067">ATP-binding</keyword>
<dbReference type="GO" id="GO:0046872">
    <property type="term" value="F:metal ion binding"/>
    <property type="evidence" value="ECO:0007669"/>
    <property type="project" value="UniProtKB-KW"/>
</dbReference>
<evidence type="ECO:0000256" key="7">
    <source>
        <dbReference type="ARBA" id="ARBA00022806"/>
    </source>
</evidence>
<keyword evidence="4" id="KW-0479">Metal-binding</keyword>
<accession>A0A224X9Y7</accession>
<keyword evidence="6" id="KW-0378">Hydrolase</keyword>
<dbReference type="SUPFAM" id="SSF52540">
    <property type="entry name" value="P-loop containing nucleoside triphosphate hydrolases"/>
    <property type="match status" value="1"/>
</dbReference>
<dbReference type="Pfam" id="PF22590">
    <property type="entry name" value="Cas3-like_C_2"/>
    <property type="match status" value="1"/>
</dbReference>
<feature type="domain" description="Helicase ATP-binding" evidence="11">
    <location>
        <begin position="291"/>
        <end position="498"/>
    </location>
</feature>
<dbReference type="InterPro" id="IPR027417">
    <property type="entry name" value="P-loop_NTPase"/>
</dbReference>
<dbReference type="EMBL" id="BEDT01000001">
    <property type="protein sequence ID" value="GAX46545.1"/>
    <property type="molecule type" value="Genomic_DNA"/>
</dbReference>
<dbReference type="CDD" id="cd17930">
    <property type="entry name" value="DEXHc_cas3"/>
    <property type="match status" value="1"/>
</dbReference>
<dbReference type="InterPro" id="IPR001650">
    <property type="entry name" value="Helicase_C-like"/>
</dbReference>
<name>A0A224X9Y7_9LACT</name>
<dbReference type="InterPro" id="IPR054712">
    <property type="entry name" value="Cas3-like_dom"/>
</dbReference>
<dbReference type="OrthoDB" id="9810236at2"/>
<dbReference type="Pfam" id="PF18019">
    <property type="entry name" value="Cas3_HD"/>
    <property type="match status" value="1"/>
</dbReference>
<keyword evidence="14" id="KW-1185">Reference proteome</keyword>
<dbReference type="GO" id="GO:0004518">
    <property type="term" value="F:nuclease activity"/>
    <property type="evidence" value="ECO:0007669"/>
    <property type="project" value="UniProtKB-KW"/>
</dbReference>
<dbReference type="InterPro" id="IPR014001">
    <property type="entry name" value="Helicase_ATP-bd"/>
</dbReference>
<dbReference type="Pfam" id="PF00270">
    <property type="entry name" value="DEAD"/>
    <property type="match status" value="1"/>
</dbReference>
<dbReference type="InterPro" id="IPR038257">
    <property type="entry name" value="CRISPR-assoc_Cas3_HD_sf"/>
</dbReference>
<dbReference type="GO" id="GO:0003723">
    <property type="term" value="F:RNA binding"/>
    <property type="evidence" value="ECO:0007669"/>
    <property type="project" value="TreeGrafter"/>
</dbReference>
<evidence type="ECO:0000256" key="5">
    <source>
        <dbReference type="ARBA" id="ARBA00022741"/>
    </source>
</evidence>
<sequence length="905" mass="102201">MNHLWAKKVEKDGDLYWLPLAQHLNDTAAVIGLLWEHWLSKGQKNLVISSVGDEEKAKNVTQLLGYLHDQAKCTPAFQTKKSYSRSDDLDKQLLEKLEKEGFIGISTLSLTNPTKSVHALAGQALLESYGVNQSFSSIIGGHHGKPVESSHDVSVQLESYEANYFQNEKEADPIHQKWKVLQKEIFNEGLAKFDFKDSRAIPELSQSACVILEGLLIMADWIASNEAYFPLIGIDEDDSAISQEERIQTGFKKWFKTCIWQPEDFDDVVTLYKDRFGFEPRDVQAKLSESIQQASEPGIFILEAPMGVGKTEAALVAIEQLALKTGRSGMFFGLPTQATSNGIFPRIKEWLANITEDAKQNQSLELLHGKAALNDEFDKIPKAQGIDIDGEENGTIVTNEWFHGRKTGILDDFIVGTVDQFLLSALKQKHLALRHLGLSKKVVVIDEVHAYDAYMGQFLYQAIRWMGAYGVPVVILSATLPGERREELVKNYYLGTGKKWKDAVKPDNLAIQNAYPLITYSDGNKIEQVTQFEKQEGYQVEIHRLDDNELLGTLEGCLSGGGIAGIIVNTVRRAQELYHLISNQFGLENVELLHSSFIATQRVNKETNLMSKIGKNAIRPDKKIIIGTQVIEQSLDIDFDILFSDLAPMDLLIQRIGRLHRHEIKRPEKLTIPKFYVLGTSQTFEFNSGSKAVYGDYLLMRTQHFLPEQIRIPSDISVLVQETYAKDEIDLGEDYLKAKNDQEVFLDCKEQRAKTFRLSNPNKPNKGNLIGWLNNPNPDDREERGSAQVRDSSDSIEVIVVKKTKTGISLVDEDNDLDLSIDAKRLATNTIRLPQALSTIRMIDKTISELEIYNKKKLFDWQIQSWLKGSLGIILDENNQFLLNGYRLTYDLQLGLTYEKEEVNG</sequence>
<feature type="region of interest" description="Disordered" evidence="10">
    <location>
        <begin position="767"/>
        <end position="790"/>
    </location>
</feature>
<dbReference type="Gene3D" id="3.40.50.300">
    <property type="entry name" value="P-loop containing nucleotide triphosphate hydrolases"/>
    <property type="match status" value="2"/>
</dbReference>
<dbReference type="AlphaFoldDB" id="A0A224X9Y7"/>
<dbReference type="SMART" id="SM00490">
    <property type="entry name" value="HELICc"/>
    <property type="match status" value="1"/>
</dbReference>
<evidence type="ECO:0000259" key="12">
    <source>
        <dbReference type="PROSITE" id="PS51643"/>
    </source>
</evidence>
<dbReference type="GO" id="GO:0005524">
    <property type="term" value="F:ATP binding"/>
    <property type="evidence" value="ECO:0007669"/>
    <property type="project" value="UniProtKB-KW"/>
</dbReference>
<evidence type="ECO:0000256" key="6">
    <source>
        <dbReference type="ARBA" id="ARBA00022801"/>
    </source>
</evidence>
<evidence type="ECO:0000313" key="13">
    <source>
        <dbReference type="EMBL" id="GAX46545.1"/>
    </source>
</evidence>
<evidence type="ECO:0000256" key="9">
    <source>
        <dbReference type="ARBA" id="ARBA00023118"/>
    </source>
</evidence>
<protein>
    <submittedName>
        <fullName evidence="13">CRISPR-associated helicase Cas3</fullName>
    </submittedName>
</protein>
<keyword evidence="9" id="KW-0051">Antiviral defense</keyword>
<dbReference type="SMART" id="SM00487">
    <property type="entry name" value="DEXDc"/>
    <property type="match status" value="1"/>
</dbReference>
<dbReference type="Proteomes" id="UP000218689">
    <property type="component" value="Unassembled WGS sequence"/>
</dbReference>